<evidence type="ECO:0000256" key="2">
    <source>
        <dbReference type="ARBA" id="ARBA00022574"/>
    </source>
</evidence>
<comment type="caution">
    <text evidence="5">The sequence shown here is derived from an EMBL/GenBank/DDBJ whole genome shotgun (WGS) entry which is preliminary data.</text>
</comment>
<dbReference type="Gene3D" id="2.130.10.10">
    <property type="entry name" value="YVTN repeat-like/Quinoprotein amine dehydrogenase"/>
    <property type="match status" value="1"/>
</dbReference>
<dbReference type="PRINTS" id="PR00600">
    <property type="entry name" value="PP2APR55"/>
</dbReference>
<dbReference type="PANTHER" id="PTHR11871">
    <property type="entry name" value="PROTEIN PHOSPHATASE PP2A REGULATORY SUBUNIT B"/>
    <property type="match status" value="1"/>
</dbReference>
<keyword evidence="2 4" id="KW-0853">WD repeat</keyword>
<dbReference type="SMART" id="SM00320">
    <property type="entry name" value="WD40"/>
    <property type="match status" value="4"/>
</dbReference>
<reference evidence="5" key="1">
    <citation type="submission" date="2022-03" db="EMBL/GenBank/DDBJ databases">
        <title>Draft genome sequence of Aduncisulcus paluster, a free-living microaerophilic Fornicata.</title>
        <authorList>
            <person name="Yuyama I."/>
            <person name="Kume K."/>
            <person name="Tamura T."/>
            <person name="Inagaki Y."/>
            <person name="Hashimoto T."/>
        </authorList>
    </citation>
    <scope>NUCLEOTIDE SEQUENCE</scope>
    <source>
        <strain evidence="5">NY0171</strain>
    </source>
</reference>
<sequence>MSGSEQLDFRFCQVFGDTCPVEEASNCDIISAVKFDKTGQYLAVGDRGGRAIIFERAESKKKSKSHFVGYKFLIEFQSHEQEFDYLRSLEVDEKINAIHWWNPQNKAQLLLSANDKTIKLWKIFRRKVVEVGNLNIPKPEGRVLDMATARRIANPGDLRIPRLRTTELMLSAIRRRQYANIHSYHINSLSLSADGDVFLSADDLRIYIWSLHHHKEVFNVCDIKPACMGDLSEVITCAKFHPRDGAVMFYGSSKGAVRMCDMRCRALCDKPTKEYYTPPVGGGVSEIVASVGDFQVSTDGRNIYSRDYLGIKIWDVRKSDHPVTTIPIYNGLRSKLDSLYESEFLFDRFHLALGPHSRYLFTGFYSDHFFCYDGHGKYGFTAQASRSVLGRKVREKKAIELAKAAASNPLTGASINGKRVLDGGQYLGDFAPDLSYKKKISFLDVHPTENIVALATLCNLYIYTGVKPQVGSRSSRK</sequence>
<dbReference type="Proteomes" id="UP001057375">
    <property type="component" value="Unassembled WGS sequence"/>
</dbReference>
<dbReference type="InterPro" id="IPR001680">
    <property type="entry name" value="WD40_rpt"/>
</dbReference>
<protein>
    <recommendedName>
        <fullName evidence="4">Serine/threonine-protein phosphatase 2A 55 kDa regulatory subunit B</fullName>
    </recommendedName>
</protein>
<evidence type="ECO:0000256" key="3">
    <source>
        <dbReference type="ARBA" id="ARBA00022737"/>
    </source>
</evidence>
<gene>
    <name evidence="5" type="ORF">ADUPG1_008450</name>
</gene>
<dbReference type="InterPro" id="IPR036322">
    <property type="entry name" value="WD40_repeat_dom_sf"/>
</dbReference>
<dbReference type="PIRSF" id="PIRSF037309">
    <property type="entry name" value="PP2A_PR55"/>
    <property type="match status" value="1"/>
</dbReference>
<evidence type="ECO:0000313" key="6">
    <source>
        <dbReference type="Proteomes" id="UP001057375"/>
    </source>
</evidence>
<evidence type="ECO:0000313" key="5">
    <source>
        <dbReference type="EMBL" id="GKT35256.1"/>
    </source>
</evidence>
<name>A0ABQ5KTB4_9EUKA</name>
<dbReference type="InterPro" id="IPR015943">
    <property type="entry name" value="WD40/YVTN_repeat-like_dom_sf"/>
</dbReference>
<dbReference type="EMBL" id="BQXS01010953">
    <property type="protein sequence ID" value="GKT35256.1"/>
    <property type="molecule type" value="Genomic_DNA"/>
</dbReference>
<evidence type="ECO:0000256" key="1">
    <source>
        <dbReference type="ARBA" id="ARBA00008259"/>
    </source>
</evidence>
<organism evidence="5 6">
    <name type="scientific">Aduncisulcus paluster</name>
    <dbReference type="NCBI Taxonomy" id="2918883"/>
    <lineage>
        <taxon>Eukaryota</taxon>
        <taxon>Metamonada</taxon>
        <taxon>Carpediemonas-like organisms</taxon>
        <taxon>Aduncisulcus</taxon>
    </lineage>
</organism>
<keyword evidence="3 4" id="KW-0677">Repeat</keyword>
<dbReference type="InterPro" id="IPR000009">
    <property type="entry name" value="PP2A_PR55"/>
</dbReference>
<keyword evidence="6" id="KW-1185">Reference proteome</keyword>
<evidence type="ECO:0000256" key="4">
    <source>
        <dbReference type="RuleBase" id="RU331113"/>
    </source>
</evidence>
<proteinExistence type="inferred from homology"/>
<dbReference type="Pfam" id="PF00400">
    <property type="entry name" value="WD40"/>
    <property type="match status" value="1"/>
</dbReference>
<comment type="similarity">
    <text evidence="1 4">Belongs to the phosphatase 2A regulatory subunit B family.</text>
</comment>
<dbReference type="SUPFAM" id="SSF50978">
    <property type="entry name" value="WD40 repeat-like"/>
    <property type="match status" value="1"/>
</dbReference>
<accession>A0ABQ5KTB4</accession>